<dbReference type="InterPro" id="IPR011009">
    <property type="entry name" value="Kinase-like_dom_sf"/>
</dbReference>
<comment type="caution">
    <text evidence="2">The sequence shown here is derived from an EMBL/GenBank/DDBJ whole genome shotgun (WGS) entry which is preliminary data.</text>
</comment>
<sequence>MSGPQIVISETWGDLEPRWHGLFAWVEETLGGVIVSSKRQARWRPCWFLTVRLGDGSMKDLYLRTQREGGMPWTSKITVEREYRMMAVLQNHGVKIPHVFGFHPQPQAILMETVPGRDRFDERDGQAVRDQVIQEYVEILAHAHSIDAREFVDAGLHRPENGEEVGYGGFRLTEKWYRAAKTAPDPINEFIVKWIHEHLPTHRTEVCWNVWDAGQFLHENGHCTAMMDVEFAMLGDPFNDLAAMRFRDTIQPIGNLTRAFKRYQEVTGVSLERKTINFQVVRFSAVTTLLPIGPLNDPPADFDYAQWAAWQLVAMFVAIEIMAEELGIDLTYDEPPPAPAPSRQKPWKQSVSRIVDSLVDNDQIPLEEFDRYTLSIAGDMTRAVLEADEMANQLESDDIADVARLIGRQPKDWSHADELLEEFVLNAGPEKEEELVRYFYRRLCRQRASLRPSMREMQEFTVQRIDWAELGLE</sequence>
<accession>A0A0B2AKY4</accession>
<dbReference type="SUPFAM" id="SSF56112">
    <property type="entry name" value="Protein kinase-like (PK-like)"/>
    <property type="match status" value="1"/>
</dbReference>
<dbReference type="AlphaFoldDB" id="A0A0B2AKY4"/>
<dbReference type="PANTHER" id="PTHR21310">
    <property type="entry name" value="AMINOGLYCOSIDE PHOSPHOTRANSFERASE-RELATED-RELATED"/>
    <property type="match status" value="1"/>
</dbReference>
<protein>
    <recommendedName>
        <fullName evidence="1">Aminoglycoside phosphotransferase domain-containing protein</fullName>
    </recommendedName>
</protein>
<proteinExistence type="predicted"/>
<dbReference type="OrthoDB" id="7510553at2"/>
<keyword evidence="3" id="KW-1185">Reference proteome</keyword>
<dbReference type="Gene3D" id="3.30.200.20">
    <property type="entry name" value="Phosphorylase Kinase, domain 1"/>
    <property type="match status" value="1"/>
</dbReference>
<evidence type="ECO:0000313" key="3">
    <source>
        <dbReference type="Proteomes" id="UP000030982"/>
    </source>
</evidence>
<evidence type="ECO:0000259" key="1">
    <source>
        <dbReference type="Pfam" id="PF01636"/>
    </source>
</evidence>
<evidence type="ECO:0000313" key="2">
    <source>
        <dbReference type="EMBL" id="KHL02476.1"/>
    </source>
</evidence>
<feature type="domain" description="Aminoglycoside phosphotransferase" evidence="1">
    <location>
        <begin position="49"/>
        <end position="245"/>
    </location>
</feature>
<dbReference type="Pfam" id="PF01636">
    <property type="entry name" value="APH"/>
    <property type="match status" value="1"/>
</dbReference>
<dbReference type="Gene3D" id="3.90.1200.10">
    <property type="match status" value="1"/>
</dbReference>
<dbReference type="STRING" id="1338436.LK10_12875"/>
<gene>
    <name evidence="2" type="ORF">LK10_12875</name>
</gene>
<dbReference type="InterPro" id="IPR051678">
    <property type="entry name" value="AGP_Transferase"/>
</dbReference>
<name>A0A0B2AKY4_9MICC</name>
<dbReference type="Proteomes" id="UP000030982">
    <property type="component" value="Unassembled WGS sequence"/>
</dbReference>
<organism evidence="2 3">
    <name type="scientific">Sinomonas humi</name>
    <dbReference type="NCBI Taxonomy" id="1338436"/>
    <lineage>
        <taxon>Bacteria</taxon>
        <taxon>Bacillati</taxon>
        <taxon>Actinomycetota</taxon>
        <taxon>Actinomycetes</taxon>
        <taxon>Micrococcales</taxon>
        <taxon>Micrococcaceae</taxon>
        <taxon>Sinomonas</taxon>
    </lineage>
</organism>
<dbReference type="InterPro" id="IPR002575">
    <property type="entry name" value="Aminoglycoside_PTrfase"/>
</dbReference>
<reference evidence="2 3" key="1">
    <citation type="submission" date="2014-09" db="EMBL/GenBank/DDBJ databases">
        <title>Genome sequence of Sinomonas sp. MUSC 117.</title>
        <authorList>
            <person name="Lee L.-H."/>
        </authorList>
    </citation>
    <scope>NUCLEOTIDE SEQUENCE [LARGE SCALE GENOMIC DNA]</scope>
    <source>
        <strain evidence="2 3">MUSC 117</strain>
    </source>
</reference>
<dbReference type="EMBL" id="JTDL01000123">
    <property type="protein sequence ID" value="KHL02476.1"/>
    <property type="molecule type" value="Genomic_DNA"/>
</dbReference>